<evidence type="ECO:0000313" key="6">
    <source>
        <dbReference type="Proteomes" id="UP000434957"/>
    </source>
</evidence>
<evidence type="ECO:0000313" key="7">
    <source>
        <dbReference type="Proteomes" id="UP000435112"/>
    </source>
</evidence>
<feature type="region of interest" description="Disordered" evidence="1">
    <location>
        <begin position="31"/>
        <end position="50"/>
    </location>
</feature>
<evidence type="ECO:0000313" key="2">
    <source>
        <dbReference type="EMBL" id="KAE9029745.1"/>
    </source>
</evidence>
<feature type="region of interest" description="Disordered" evidence="1">
    <location>
        <begin position="154"/>
        <end position="174"/>
    </location>
</feature>
<evidence type="ECO:0000313" key="5">
    <source>
        <dbReference type="Proteomes" id="UP000429607"/>
    </source>
</evidence>
<feature type="compositionally biased region" description="Polar residues" evidence="1">
    <location>
        <begin position="32"/>
        <end position="50"/>
    </location>
</feature>
<name>A0A6A3MK43_9STRA</name>
<keyword evidence="6" id="KW-1185">Reference proteome</keyword>
<accession>A0A6A3MK43</accession>
<reference evidence="5 7" key="1">
    <citation type="submission" date="2018-09" db="EMBL/GenBank/DDBJ databases">
        <title>Genomic investigation of the strawberry pathogen Phytophthora fragariae indicates pathogenicity is determined by transcriptional variation in three key races.</title>
        <authorList>
            <person name="Adams T.M."/>
            <person name="Armitage A.D."/>
            <person name="Sobczyk M.K."/>
            <person name="Bates H.J."/>
            <person name="Dunwell J.M."/>
            <person name="Nellist C.F."/>
            <person name="Harrison R.J."/>
        </authorList>
    </citation>
    <scope>NUCLEOTIDE SEQUENCE [LARGE SCALE GENOMIC DNA]</scope>
    <source>
        <strain evidence="3 5">SCRP249</strain>
        <strain evidence="2 7">SCRP324</strain>
        <strain evidence="4 6">SCRP333</strain>
    </source>
</reference>
<protein>
    <submittedName>
        <fullName evidence="2">Uncharacterized protein</fullName>
    </submittedName>
</protein>
<evidence type="ECO:0000313" key="3">
    <source>
        <dbReference type="EMBL" id="KAE9033667.1"/>
    </source>
</evidence>
<sequence length="174" mass="19098">MSRKLSLTLGFGEREESILAYAEDDFDDWCEQPNSSTSRWRNSCPDQKSTATASRWGSRLTSLSTGLLGAGTALTTRAKQLCAGDSTHRAISQLRRSMVEVSSSRTLRGSTPTQHRFSESDIDCFKDVETQPEAEKAGDDECAHGKKCPKCALPSRGGKLKRLESSRSWTQGCS</sequence>
<dbReference type="EMBL" id="QXFT01000568">
    <property type="protein sequence ID" value="KAE9340576.1"/>
    <property type="molecule type" value="Genomic_DNA"/>
</dbReference>
<evidence type="ECO:0000256" key="1">
    <source>
        <dbReference type="SAM" id="MobiDB-lite"/>
    </source>
</evidence>
<organism evidence="2 7">
    <name type="scientific">Phytophthora rubi</name>
    <dbReference type="NCBI Taxonomy" id="129364"/>
    <lineage>
        <taxon>Eukaryota</taxon>
        <taxon>Sar</taxon>
        <taxon>Stramenopiles</taxon>
        <taxon>Oomycota</taxon>
        <taxon>Peronosporomycetes</taxon>
        <taxon>Peronosporales</taxon>
        <taxon>Peronosporaceae</taxon>
        <taxon>Phytophthora</taxon>
    </lineage>
</organism>
<dbReference type="AlphaFoldDB" id="A0A6A3MK43"/>
<dbReference type="Proteomes" id="UP000435112">
    <property type="component" value="Unassembled WGS sequence"/>
</dbReference>
<comment type="caution">
    <text evidence="2">The sequence shown here is derived from an EMBL/GenBank/DDBJ whole genome shotgun (WGS) entry which is preliminary data.</text>
</comment>
<proteinExistence type="predicted"/>
<gene>
    <name evidence="3" type="ORF">PR001_g10066</name>
    <name evidence="2" type="ORF">PR002_g10058</name>
    <name evidence="4" type="ORF">PR003_g10421</name>
</gene>
<evidence type="ECO:0000313" key="4">
    <source>
        <dbReference type="EMBL" id="KAE9340576.1"/>
    </source>
</evidence>
<dbReference type="OrthoDB" id="112817at2759"/>
<dbReference type="Proteomes" id="UP000434957">
    <property type="component" value="Unassembled WGS sequence"/>
</dbReference>
<dbReference type="Proteomes" id="UP000429607">
    <property type="component" value="Unassembled WGS sequence"/>
</dbReference>
<dbReference type="EMBL" id="QXFU01000558">
    <property type="protein sequence ID" value="KAE9029745.1"/>
    <property type="molecule type" value="Genomic_DNA"/>
</dbReference>
<dbReference type="EMBL" id="QXFV01000578">
    <property type="protein sequence ID" value="KAE9033667.1"/>
    <property type="molecule type" value="Genomic_DNA"/>
</dbReference>